<dbReference type="Proteomes" id="UP000799766">
    <property type="component" value="Unassembled WGS sequence"/>
</dbReference>
<keyword evidence="3" id="KW-1185">Reference proteome</keyword>
<sequence length="234" mass="25965">MCGTFPFAESYGVDYYKVTYPAMSRKVYPFGLPAISSLYAGHSARLPIPMLSNSLPIMQRWDAGPVGKGFLAIPQAFYDSVLLGYGLRCRSTNRFSGAQILFNAFRWPPRSPSTDRTILKTSTHHESAGPACPACPTTEAGRKERVNIVSALVTAYIVVAVLAVLLVITLSSNRKQRQKTAGYWSIHELLMLNASLRRRCHSVNGRFPGIQTGFTQGNRIAHVAIWKRPQNYAR</sequence>
<evidence type="ECO:0000256" key="1">
    <source>
        <dbReference type="SAM" id="Phobius"/>
    </source>
</evidence>
<dbReference type="EMBL" id="MU001694">
    <property type="protein sequence ID" value="KAF2453933.1"/>
    <property type="molecule type" value="Genomic_DNA"/>
</dbReference>
<organism evidence="2 3">
    <name type="scientific">Lineolata rhizophorae</name>
    <dbReference type="NCBI Taxonomy" id="578093"/>
    <lineage>
        <taxon>Eukaryota</taxon>
        <taxon>Fungi</taxon>
        <taxon>Dikarya</taxon>
        <taxon>Ascomycota</taxon>
        <taxon>Pezizomycotina</taxon>
        <taxon>Dothideomycetes</taxon>
        <taxon>Dothideomycetes incertae sedis</taxon>
        <taxon>Lineolatales</taxon>
        <taxon>Lineolataceae</taxon>
        <taxon>Lineolata</taxon>
    </lineage>
</organism>
<feature type="transmembrane region" description="Helical" evidence="1">
    <location>
        <begin position="148"/>
        <end position="170"/>
    </location>
</feature>
<accession>A0A6A6NRJ6</accession>
<reference evidence="2" key="1">
    <citation type="journal article" date="2020" name="Stud. Mycol.">
        <title>101 Dothideomycetes genomes: a test case for predicting lifestyles and emergence of pathogens.</title>
        <authorList>
            <person name="Haridas S."/>
            <person name="Albert R."/>
            <person name="Binder M."/>
            <person name="Bloem J."/>
            <person name="Labutti K."/>
            <person name="Salamov A."/>
            <person name="Andreopoulos B."/>
            <person name="Baker S."/>
            <person name="Barry K."/>
            <person name="Bills G."/>
            <person name="Bluhm B."/>
            <person name="Cannon C."/>
            <person name="Castanera R."/>
            <person name="Culley D."/>
            <person name="Daum C."/>
            <person name="Ezra D."/>
            <person name="Gonzalez J."/>
            <person name="Henrissat B."/>
            <person name="Kuo A."/>
            <person name="Liang C."/>
            <person name="Lipzen A."/>
            <person name="Lutzoni F."/>
            <person name="Magnuson J."/>
            <person name="Mondo S."/>
            <person name="Nolan M."/>
            <person name="Ohm R."/>
            <person name="Pangilinan J."/>
            <person name="Park H.-J."/>
            <person name="Ramirez L."/>
            <person name="Alfaro M."/>
            <person name="Sun H."/>
            <person name="Tritt A."/>
            <person name="Yoshinaga Y."/>
            <person name="Zwiers L.-H."/>
            <person name="Turgeon B."/>
            <person name="Goodwin S."/>
            <person name="Spatafora J."/>
            <person name="Crous P."/>
            <person name="Grigoriev I."/>
        </authorList>
    </citation>
    <scope>NUCLEOTIDE SEQUENCE</scope>
    <source>
        <strain evidence="2">ATCC 16933</strain>
    </source>
</reference>
<evidence type="ECO:0000313" key="2">
    <source>
        <dbReference type="EMBL" id="KAF2453933.1"/>
    </source>
</evidence>
<keyword evidence="1" id="KW-0472">Membrane</keyword>
<gene>
    <name evidence="2" type="ORF">BDY21DRAFT_115168</name>
</gene>
<proteinExistence type="predicted"/>
<name>A0A6A6NRJ6_9PEZI</name>
<keyword evidence="1" id="KW-1133">Transmembrane helix</keyword>
<keyword evidence="1" id="KW-0812">Transmembrane</keyword>
<protein>
    <submittedName>
        <fullName evidence="2">Uncharacterized protein</fullName>
    </submittedName>
</protein>
<dbReference type="AlphaFoldDB" id="A0A6A6NRJ6"/>
<evidence type="ECO:0000313" key="3">
    <source>
        <dbReference type="Proteomes" id="UP000799766"/>
    </source>
</evidence>